<dbReference type="EMBL" id="JANIEX010001349">
    <property type="protein sequence ID" value="KAJ3559005.1"/>
    <property type="molecule type" value="Genomic_DNA"/>
</dbReference>
<evidence type="ECO:0000313" key="3">
    <source>
        <dbReference type="Proteomes" id="UP001213000"/>
    </source>
</evidence>
<organism evidence="2 3">
    <name type="scientific">Leucocoprinus birnbaumii</name>
    <dbReference type="NCBI Taxonomy" id="56174"/>
    <lineage>
        <taxon>Eukaryota</taxon>
        <taxon>Fungi</taxon>
        <taxon>Dikarya</taxon>
        <taxon>Basidiomycota</taxon>
        <taxon>Agaricomycotina</taxon>
        <taxon>Agaricomycetes</taxon>
        <taxon>Agaricomycetidae</taxon>
        <taxon>Agaricales</taxon>
        <taxon>Agaricineae</taxon>
        <taxon>Agaricaceae</taxon>
        <taxon>Leucocoprinus</taxon>
    </lineage>
</organism>
<name>A0AAD5VH91_9AGAR</name>
<accession>A0AAD5VH91</accession>
<dbReference type="AlphaFoldDB" id="A0AAD5VH91"/>
<gene>
    <name evidence="2" type="ORF">NP233_g11371</name>
</gene>
<dbReference type="Proteomes" id="UP001213000">
    <property type="component" value="Unassembled WGS sequence"/>
</dbReference>
<feature type="region of interest" description="Disordered" evidence="1">
    <location>
        <begin position="25"/>
        <end position="53"/>
    </location>
</feature>
<protein>
    <submittedName>
        <fullName evidence="2">Uncharacterized protein</fullName>
    </submittedName>
</protein>
<evidence type="ECO:0000313" key="2">
    <source>
        <dbReference type="EMBL" id="KAJ3559005.1"/>
    </source>
</evidence>
<comment type="caution">
    <text evidence="2">The sequence shown here is derived from an EMBL/GenBank/DDBJ whole genome shotgun (WGS) entry which is preliminary data.</text>
</comment>
<keyword evidence="3" id="KW-1185">Reference proteome</keyword>
<sequence length="260" mass="28044">MPALTRRFSFSKGAAYMASSPMTSAVNAGNVHPIKPKGDQRGPRSRRSSTLKRTVSFPAATASALIARAKKTKGGNRGGAKIPEERGSSIQISGLSDSAGRRRPGPPEMTVASSIAYSRLTTFFTAVSVCPSTKAIFGDHRVEAGKILNHATALTPCASVMAVYSGMMGGFGSSAGPFEPAQASSRQEIDSQPKSRWSWSLRNWRFSFGPSPTICNQETINYIEQPSRGNVSPWLTTFQIFAIMLLTVNLYRNMEFLLGL</sequence>
<proteinExistence type="predicted"/>
<evidence type="ECO:0000256" key="1">
    <source>
        <dbReference type="SAM" id="MobiDB-lite"/>
    </source>
</evidence>
<feature type="region of interest" description="Disordered" evidence="1">
    <location>
        <begin position="66"/>
        <end position="109"/>
    </location>
</feature>
<reference evidence="2" key="1">
    <citation type="submission" date="2022-07" db="EMBL/GenBank/DDBJ databases">
        <title>Genome Sequence of Leucocoprinus birnbaumii.</title>
        <authorList>
            <person name="Buettner E."/>
        </authorList>
    </citation>
    <scope>NUCLEOTIDE SEQUENCE</scope>
    <source>
        <strain evidence="2">VT141</strain>
    </source>
</reference>